<gene>
    <name evidence="1" type="primary">Nfu_g_1_010939</name>
</gene>
<dbReference type="Gene3D" id="3.30.70.1820">
    <property type="entry name" value="L1 transposable element, RRM domain"/>
    <property type="match status" value="1"/>
</dbReference>
<proteinExistence type="predicted"/>
<name>A0A1A8HIP9_9TELE</name>
<reference evidence="1" key="2">
    <citation type="submission" date="2016-06" db="EMBL/GenBank/DDBJ databases">
        <title>The genome of a short-lived fish provides insights into sex chromosome evolution and the genetic control of aging.</title>
        <authorList>
            <person name="Reichwald K."/>
            <person name="Felder M."/>
            <person name="Petzold A."/>
            <person name="Koch P."/>
            <person name="Groth M."/>
            <person name="Platzer M."/>
        </authorList>
    </citation>
    <scope>NUCLEOTIDE SEQUENCE</scope>
    <source>
        <tissue evidence="1">Brain</tissue>
    </source>
</reference>
<evidence type="ECO:0000313" key="1">
    <source>
        <dbReference type="EMBL" id="SBQ83322.1"/>
    </source>
</evidence>
<feature type="non-terminal residue" evidence="1">
    <location>
        <position position="100"/>
    </location>
</feature>
<sequence length="100" mass="11951">MAETIGRDNKKEKKQQEMENKILELSRYKRRWDLRLFGLKEEKGENIRTKVITICQKVEPSFKDKYPDVIDSVHRMGRAAEDEHPRGIIIQFSMKHHRDA</sequence>
<protein>
    <submittedName>
        <fullName evidence="1">Uncharacterized protein</fullName>
    </submittedName>
</protein>
<dbReference type="EMBL" id="HAEC01015101">
    <property type="protein sequence ID" value="SBQ83322.1"/>
    <property type="molecule type" value="Transcribed_RNA"/>
</dbReference>
<dbReference type="AlphaFoldDB" id="A0A1A8HIP9"/>
<reference evidence="1" key="1">
    <citation type="submission" date="2016-05" db="EMBL/GenBank/DDBJ databases">
        <authorList>
            <person name="Lavstsen T."/>
            <person name="Jespersen J.S."/>
        </authorList>
    </citation>
    <scope>NUCLEOTIDE SEQUENCE</scope>
    <source>
        <tissue evidence="1">Brain</tissue>
    </source>
</reference>
<accession>A0A1A8HIP9</accession>
<organism evidence="1">
    <name type="scientific">Nothobranchius korthausae</name>
    <dbReference type="NCBI Taxonomy" id="1143690"/>
    <lineage>
        <taxon>Eukaryota</taxon>
        <taxon>Metazoa</taxon>
        <taxon>Chordata</taxon>
        <taxon>Craniata</taxon>
        <taxon>Vertebrata</taxon>
        <taxon>Euteleostomi</taxon>
        <taxon>Actinopterygii</taxon>
        <taxon>Neopterygii</taxon>
        <taxon>Teleostei</taxon>
        <taxon>Neoteleostei</taxon>
        <taxon>Acanthomorphata</taxon>
        <taxon>Ovalentaria</taxon>
        <taxon>Atherinomorphae</taxon>
        <taxon>Cyprinodontiformes</taxon>
        <taxon>Nothobranchiidae</taxon>
        <taxon>Nothobranchius</taxon>
    </lineage>
</organism>